<accession>A0AAD7UUH7</accession>
<comment type="caution">
    <text evidence="3">The sequence shown here is derived from an EMBL/GenBank/DDBJ whole genome shotgun (WGS) entry which is preliminary data.</text>
</comment>
<dbReference type="InterPro" id="IPR022127">
    <property type="entry name" value="STIMATE/YPL162C"/>
</dbReference>
<dbReference type="EMBL" id="JARTCD010000072">
    <property type="protein sequence ID" value="KAJ8653799.1"/>
    <property type="molecule type" value="Genomic_DNA"/>
</dbReference>
<dbReference type="PANTHER" id="PTHR31735:SF1">
    <property type="entry name" value="VACUOLAR MEMBRANE PROTEIN YPL162C"/>
    <property type="match status" value="1"/>
</dbReference>
<feature type="transmembrane region" description="Helical" evidence="2">
    <location>
        <begin position="59"/>
        <end position="78"/>
    </location>
</feature>
<evidence type="ECO:0000313" key="3">
    <source>
        <dbReference type="EMBL" id="KAJ8653799.1"/>
    </source>
</evidence>
<keyword evidence="2" id="KW-1133">Transmembrane helix</keyword>
<sequence>MHILSTDDDNAPGCQILDGFAILVQLTLAMTALTALGIKRWRERPRRPVNVWILDVSKQFIGAGTVHFLNLGISYLAGRPANGPPSNLCVWYFLSLLIDTTLGIAILWFWLRILEWTLEHVILSSKQRRSTATTTTTTTTRLSLFDGYGPPPFWPSMLCRWSVQTGVFVLATLCMKICIYASFQAFPVIFDLGDWVLAHIKETRYQVVFVMFVFPLFMNAFQFCVIDSIIKGTIHPPRYCQDPSLWTNAAIKETNSRSNDDWRGNTTTTTTTWQPNNNHHPNHDEERTPLLSA</sequence>
<dbReference type="AlphaFoldDB" id="A0AAD7UUH7"/>
<dbReference type="PANTHER" id="PTHR31735">
    <property type="entry name" value="VACUOLAR MEMBRANE PROTEIN YPL162C"/>
    <property type="match status" value="1"/>
</dbReference>
<feature type="compositionally biased region" description="Basic and acidic residues" evidence="1">
    <location>
        <begin position="281"/>
        <end position="293"/>
    </location>
</feature>
<dbReference type="Proteomes" id="UP001234581">
    <property type="component" value="Unassembled WGS sequence"/>
</dbReference>
<gene>
    <name evidence="3" type="ORF">O0I10_010598</name>
</gene>
<feature type="transmembrane region" description="Helical" evidence="2">
    <location>
        <begin position="20"/>
        <end position="38"/>
    </location>
</feature>
<dbReference type="RefSeq" id="XP_058338713.1">
    <property type="nucleotide sequence ID" value="XM_058490577.1"/>
</dbReference>
<feature type="transmembrane region" description="Helical" evidence="2">
    <location>
        <begin position="167"/>
        <end position="186"/>
    </location>
</feature>
<evidence type="ECO:0000256" key="2">
    <source>
        <dbReference type="SAM" id="Phobius"/>
    </source>
</evidence>
<protein>
    <recommendedName>
        <fullName evidence="5">Vacuolar membrane protein</fullName>
    </recommendedName>
</protein>
<keyword evidence="4" id="KW-1185">Reference proteome</keyword>
<name>A0AAD7UUH7_9FUNG</name>
<dbReference type="Pfam" id="PF12400">
    <property type="entry name" value="STIMATE"/>
    <property type="match status" value="1"/>
</dbReference>
<organism evidence="3 4">
    <name type="scientific">Lichtheimia ornata</name>
    <dbReference type="NCBI Taxonomy" id="688661"/>
    <lineage>
        <taxon>Eukaryota</taxon>
        <taxon>Fungi</taxon>
        <taxon>Fungi incertae sedis</taxon>
        <taxon>Mucoromycota</taxon>
        <taxon>Mucoromycotina</taxon>
        <taxon>Mucoromycetes</taxon>
        <taxon>Mucorales</taxon>
        <taxon>Lichtheimiaceae</taxon>
        <taxon>Lichtheimia</taxon>
    </lineage>
</organism>
<keyword evidence="2" id="KW-0472">Membrane</keyword>
<proteinExistence type="predicted"/>
<reference evidence="3 4" key="1">
    <citation type="submission" date="2023-03" db="EMBL/GenBank/DDBJ databases">
        <title>Genome sequence of Lichtheimia ornata CBS 291.66.</title>
        <authorList>
            <person name="Mohabir J.T."/>
            <person name="Shea T.P."/>
            <person name="Kurbessoian T."/>
            <person name="Berby B."/>
            <person name="Fontaine J."/>
            <person name="Livny J."/>
            <person name="Gnirke A."/>
            <person name="Stajich J.E."/>
            <person name="Cuomo C.A."/>
        </authorList>
    </citation>
    <scope>NUCLEOTIDE SEQUENCE [LARGE SCALE GENOMIC DNA]</scope>
    <source>
        <strain evidence="3">CBS 291.66</strain>
    </source>
</reference>
<dbReference type="GeneID" id="83218001"/>
<feature type="region of interest" description="Disordered" evidence="1">
    <location>
        <begin position="256"/>
        <end position="293"/>
    </location>
</feature>
<evidence type="ECO:0000313" key="4">
    <source>
        <dbReference type="Proteomes" id="UP001234581"/>
    </source>
</evidence>
<feature type="transmembrane region" description="Helical" evidence="2">
    <location>
        <begin position="206"/>
        <end position="226"/>
    </location>
</feature>
<feature type="compositionally biased region" description="Low complexity" evidence="1">
    <location>
        <begin position="266"/>
        <end position="279"/>
    </location>
</feature>
<evidence type="ECO:0008006" key="5">
    <source>
        <dbReference type="Google" id="ProtNLM"/>
    </source>
</evidence>
<dbReference type="GO" id="GO:0016020">
    <property type="term" value="C:membrane"/>
    <property type="evidence" value="ECO:0007669"/>
    <property type="project" value="TreeGrafter"/>
</dbReference>
<evidence type="ECO:0000256" key="1">
    <source>
        <dbReference type="SAM" id="MobiDB-lite"/>
    </source>
</evidence>
<feature type="transmembrane region" description="Helical" evidence="2">
    <location>
        <begin position="90"/>
        <end position="111"/>
    </location>
</feature>
<keyword evidence="2" id="KW-0812">Transmembrane</keyword>